<sequence length="200" mass="23032">MKQQLILVIFISIYWTTFSQNSNQIKSGVYGYGTLKIAVDEESDSISGYFQNSINRSGNWDCRFYFKGKLENDTFNITLGSISDFPVRIEPVKGKIYGKNDQITLKLSDAFDADCWRVIQGAEYSGFSFPLDTEKNWTSIEIIKEKTYFYSQPSYENKSNSYVIENDLIFISDKNNGWLFGEYHGKVITKGWIQNGSIKK</sequence>
<dbReference type="AlphaFoldDB" id="A0A848J846"/>
<dbReference type="Proteomes" id="UP000559010">
    <property type="component" value="Unassembled WGS sequence"/>
</dbReference>
<keyword evidence="2" id="KW-1185">Reference proteome</keyword>
<evidence type="ECO:0000313" key="1">
    <source>
        <dbReference type="EMBL" id="NMM50660.1"/>
    </source>
</evidence>
<name>A0A848J846_9BACT</name>
<dbReference type="RefSeq" id="WP_169685029.1">
    <property type="nucleotide sequence ID" value="NZ_JABBNU010000015.1"/>
</dbReference>
<comment type="caution">
    <text evidence="1">The sequence shown here is derived from an EMBL/GenBank/DDBJ whole genome shotgun (WGS) entry which is preliminary data.</text>
</comment>
<protein>
    <submittedName>
        <fullName evidence="1">Uncharacterized protein</fullName>
    </submittedName>
</protein>
<dbReference type="EMBL" id="JABBNU010000015">
    <property type="protein sequence ID" value="NMM50660.1"/>
    <property type="molecule type" value="Genomic_DNA"/>
</dbReference>
<organism evidence="1 2">
    <name type="scientific">Marinigracilibium pacificum</name>
    <dbReference type="NCBI Taxonomy" id="2729599"/>
    <lineage>
        <taxon>Bacteria</taxon>
        <taxon>Pseudomonadati</taxon>
        <taxon>Bacteroidota</taxon>
        <taxon>Cytophagia</taxon>
        <taxon>Cytophagales</taxon>
        <taxon>Flammeovirgaceae</taxon>
        <taxon>Marinigracilibium</taxon>
    </lineage>
</organism>
<accession>A0A848J846</accession>
<gene>
    <name evidence="1" type="ORF">HH304_19780</name>
</gene>
<reference evidence="1 2" key="1">
    <citation type="submission" date="2020-04" db="EMBL/GenBank/DDBJ databases">
        <title>Flammeovirgaceae bacterium KN852 isolated from deep sea.</title>
        <authorList>
            <person name="Zhang D.-C."/>
        </authorList>
    </citation>
    <scope>NUCLEOTIDE SEQUENCE [LARGE SCALE GENOMIC DNA]</scope>
    <source>
        <strain evidence="1 2">KN852</strain>
    </source>
</reference>
<proteinExistence type="predicted"/>
<evidence type="ECO:0000313" key="2">
    <source>
        <dbReference type="Proteomes" id="UP000559010"/>
    </source>
</evidence>